<evidence type="ECO:0000313" key="8">
    <source>
        <dbReference type="Proteomes" id="UP001527866"/>
    </source>
</evidence>
<feature type="transmembrane region" description="Helical" evidence="5">
    <location>
        <begin position="149"/>
        <end position="172"/>
    </location>
</feature>
<feature type="transmembrane region" description="Helical" evidence="5">
    <location>
        <begin position="85"/>
        <end position="104"/>
    </location>
</feature>
<keyword evidence="8" id="KW-1185">Reference proteome</keyword>
<dbReference type="EMBL" id="JAQFWQ010000036">
    <property type="protein sequence ID" value="MDA2811809.1"/>
    <property type="molecule type" value="Genomic_DNA"/>
</dbReference>
<dbReference type="PROSITE" id="PS50850">
    <property type="entry name" value="MFS"/>
    <property type="match status" value="1"/>
</dbReference>
<reference evidence="7 8" key="1">
    <citation type="submission" date="2023-01" db="EMBL/GenBank/DDBJ databases">
        <title>Draft genome sequence of Nocardiopsis sp. RSe5-2 isolated from halophytes.</title>
        <authorList>
            <person name="Duangmal K."/>
            <person name="Chantavorakit T."/>
        </authorList>
    </citation>
    <scope>NUCLEOTIDE SEQUENCE [LARGE SCALE GENOMIC DNA]</scope>
    <source>
        <strain evidence="7 8">RSe5-2</strain>
    </source>
</reference>
<dbReference type="PANTHER" id="PTHR23514:SF13">
    <property type="entry name" value="INNER MEMBRANE PROTEIN YBJJ"/>
    <property type="match status" value="1"/>
</dbReference>
<accession>A0ABT4U4D9</accession>
<evidence type="ECO:0000256" key="1">
    <source>
        <dbReference type="ARBA" id="ARBA00004651"/>
    </source>
</evidence>
<dbReference type="InterPro" id="IPR011701">
    <property type="entry name" value="MFS"/>
</dbReference>
<protein>
    <submittedName>
        <fullName evidence="7">MFS transporter</fullName>
    </submittedName>
</protein>
<dbReference type="RefSeq" id="WP_270686261.1">
    <property type="nucleotide sequence ID" value="NZ_JAQFWQ010000036.1"/>
</dbReference>
<dbReference type="SUPFAM" id="SSF103473">
    <property type="entry name" value="MFS general substrate transporter"/>
    <property type="match status" value="1"/>
</dbReference>
<feature type="domain" description="Major facilitator superfamily (MFS) profile" evidence="6">
    <location>
        <begin position="20"/>
        <end position="406"/>
    </location>
</feature>
<dbReference type="CDD" id="cd17393">
    <property type="entry name" value="MFS_MosC_like"/>
    <property type="match status" value="1"/>
</dbReference>
<feature type="transmembrane region" description="Helical" evidence="5">
    <location>
        <begin position="353"/>
        <end position="376"/>
    </location>
</feature>
<evidence type="ECO:0000256" key="4">
    <source>
        <dbReference type="ARBA" id="ARBA00023136"/>
    </source>
</evidence>
<dbReference type="InterPro" id="IPR051788">
    <property type="entry name" value="MFS_Transporter"/>
</dbReference>
<keyword evidence="3 5" id="KW-1133">Transmembrane helix</keyword>
<dbReference type="InterPro" id="IPR036259">
    <property type="entry name" value="MFS_trans_sf"/>
</dbReference>
<organism evidence="7 8">
    <name type="scientific">Nocardiopsis endophytica</name>
    <dbReference type="NCBI Taxonomy" id="3018445"/>
    <lineage>
        <taxon>Bacteria</taxon>
        <taxon>Bacillati</taxon>
        <taxon>Actinomycetota</taxon>
        <taxon>Actinomycetes</taxon>
        <taxon>Streptosporangiales</taxon>
        <taxon>Nocardiopsidaceae</taxon>
        <taxon>Nocardiopsis</taxon>
    </lineage>
</organism>
<dbReference type="PANTHER" id="PTHR23514">
    <property type="entry name" value="BYPASS OF STOP CODON PROTEIN 6"/>
    <property type="match status" value="1"/>
</dbReference>
<name>A0ABT4U4D9_9ACTN</name>
<evidence type="ECO:0000313" key="7">
    <source>
        <dbReference type="EMBL" id="MDA2811809.1"/>
    </source>
</evidence>
<feature type="transmembrane region" description="Helical" evidence="5">
    <location>
        <begin position="263"/>
        <end position="282"/>
    </location>
</feature>
<gene>
    <name evidence="7" type="ORF">O4J56_14295</name>
</gene>
<feature type="transmembrane region" description="Helical" evidence="5">
    <location>
        <begin position="294"/>
        <end position="313"/>
    </location>
</feature>
<feature type="transmembrane region" description="Helical" evidence="5">
    <location>
        <begin position="58"/>
        <end position="78"/>
    </location>
</feature>
<evidence type="ECO:0000259" key="6">
    <source>
        <dbReference type="PROSITE" id="PS50850"/>
    </source>
</evidence>
<feature type="transmembrane region" description="Helical" evidence="5">
    <location>
        <begin position="319"/>
        <end position="341"/>
    </location>
</feature>
<feature type="transmembrane region" description="Helical" evidence="5">
    <location>
        <begin position="178"/>
        <end position="198"/>
    </location>
</feature>
<feature type="transmembrane region" description="Helical" evidence="5">
    <location>
        <begin position="382"/>
        <end position="401"/>
    </location>
</feature>
<dbReference type="Gene3D" id="1.20.1250.20">
    <property type="entry name" value="MFS general substrate transporter like domains"/>
    <property type="match status" value="2"/>
</dbReference>
<evidence type="ECO:0000256" key="2">
    <source>
        <dbReference type="ARBA" id="ARBA00022692"/>
    </source>
</evidence>
<evidence type="ECO:0000256" key="3">
    <source>
        <dbReference type="ARBA" id="ARBA00022989"/>
    </source>
</evidence>
<dbReference type="InterPro" id="IPR020846">
    <property type="entry name" value="MFS_dom"/>
</dbReference>
<proteinExistence type="predicted"/>
<feature type="transmembrane region" description="Helical" evidence="5">
    <location>
        <begin position="28"/>
        <end position="46"/>
    </location>
</feature>
<feature type="transmembrane region" description="Helical" evidence="5">
    <location>
        <begin position="225"/>
        <end position="243"/>
    </location>
</feature>
<sequence length="419" mass="41283">MPDTGVDRAAAPADAAPDRRLRRARGAVVVYFFVAGVILATWASRVPDIKAQVGIDDGALSLGLLGLAVGALAAMQVAGRATDRFGSAAVTLPAAVFGSLALAAPAHAHSLPALFAALFALGAGHGLIDVPMNVHAARVERAYGRPIMASFHAAFSIGGFVGAGTGALSAHLGMSATAAFWTVAAVCTAASFAARPMLLPGRDSGPGRSGNTGATAPARRSRPRIAPLVLLFGIVAFASFVAEGAATDWTSVYLHDTAGASDAVAAAGFAVFSAAMAAGRLVGDRLAARFGPVALVRSCGLLAAGGLGLALAVPVPPVALAGFALMGAGLSCVVPQAFSAATSYDPARAGRNLGMVAAFGYVGLLSGPVAIGAIAHLTDLRLALAVPALLALAAVAAAGALRPRRPAGAGSAPADPGQV</sequence>
<evidence type="ECO:0000256" key="5">
    <source>
        <dbReference type="SAM" id="Phobius"/>
    </source>
</evidence>
<keyword evidence="4 5" id="KW-0472">Membrane</keyword>
<keyword evidence="2 5" id="KW-0812">Transmembrane</keyword>
<comment type="caution">
    <text evidence="7">The sequence shown here is derived from an EMBL/GenBank/DDBJ whole genome shotgun (WGS) entry which is preliminary data.</text>
</comment>
<feature type="transmembrane region" description="Helical" evidence="5">
    <location>
        <begin position="110"/>
        <end position="128"/>
    </location>
</feature>
<dbReference type="Pfam" id="PF07690">
    <property type="entry name" value="MFS_1"/>
    <property type="match status" value="1"/>
</dbReference>
<dbReference type="Proteomes" id="UP001527866">
    <property type="component" value="Unassembled WGS sequence"/>
</dbReference>
<comment type="subcellular location">
    <subcellularLocation>
        <location evidence="1">Cell membrane</location>
        <topology evidence="1">Multi-pass membrane protein</topology>
    </subcellularLocation>
</comment>